<organism evidence="2 3">
    <name type="scientific">Gulbenkiania indica</name>
    <dbReference type="NCBI Taxonomy" id="375574"/>
    <lineage>
        <taxon>Bacteria</taxon>
        <taxon>Pseudomonadati</taxon>
        <taxon>Pseudomonadota</taxon>
        <taxon>Betaproteobacteria</taxon>
        <taxon>Neisseriales</taxon>
        <taxon>Chromobacteriaceae</taxon>
        <taxon>Gulbenkiania</taxon>
    </lineage>
</organism>
<dbReference type="Gene3D" id="3.40.50.1820">
    <property type="entry name" value="alpha/beta hydrolase"/>
    <property type="match status" value="1"/>
</dbReference>
<feature type="signal peptide" evidence="1">
    <location>
        <begin position="1"/>
        <end position="38"/>
    </location>
</feature>
<dbReference type="InterPro" id="IPR029058">
    <property type="entry name" value="AB_hydrolase_fold"/>
</dbReference>
<dbReference type="Proteomes" id="UP000243535">
    <property type="component" value="Unassembled WGS sequence"/>
</dbReference>
<dbReference type="RefSeq" id="WP_054286065.1">
    <property type="nucleotide sequence ID" value="NZ_CYHA01000003.1"/>
</dbReference>
<evidence type="ECO:0000313" key="2">
    <source>
        <dbReference type="EMBL" id="CUA83395.1"/>
    </source>
</evidence>
<name>A0A0K6GXU1_9NEIS</name>
<dbReference type="OrthoDB" id="7015419at2"/>
<protein>
    <submittedName>
        <fullName evidence="2">Alpha/beta hydrolase family</fullName>
    </submittedName>
</protein>
<dbReference type="EMBL" id="CYHA01000003">
    <property type="protein sequence ID" value="CUA83395.1"/>
    <property type="molecule type" value="Genomic_DNA"/>
</dbReference>
<dbReference type="STRING" id="375574.GCA_001418035_01513"/>
<sequence length="326" mass="35498">MSSPSVTRLCRCLRAFGQPFRRLSLLLLSSLVLPLADAGAEERFAVESLVDGAPAERRSCSNEAGTVWVEHALGSECIRYFPSQHVDRARIAVIEFHGDRLVGKKPVAYRDNSQAAQLKLAQQEADAAGVPWIRVGRPGVYGSSGDHRQRRQEKEFRTLDAAVTAIRRRHQIEQLVLVGHSGGATAVAALLTMGRTDVRCAVMASGAFYLLERAADIRARHAPAARAVAPSLLRDTTGLRHPYDPAQHIEGIAPDRDRVLIFVGDPQDTVAPYALQRRFASALMQAGHAVLIKPVEARGSAHHDTGLPARALAGRCAKEAFAKLRY</sequence>
<keyword evidence="1" id="KW-0732">Signal</keyword>
<evidence type="ECO:0000313" key="3">
    <source>
        <dbReference type="Proteomes" id="UP000243535"/>
    </source>
</evidence>
<keyword evidence="2" id="KW-0378">Hydrolase</keyword>
<dbReference type="SUPFAM" id="SSF53474">
    <property type="entry name" value="alpha/beta-Hydrolases"/>
    <property type="match status" value="1"/>
</dbReference>
<feature type="chain" id="PRO_5005503779" evidence="1">
    <location>
        <begin position="39"/>
        <end position="326"/>
    </location>
</feature>
<gene>
    <name evidence="2" type="ORF">Ga0061063_1722</name>
</gene>
<dbReference type="AlphaFoldDB" id="A0A0K6GXU1"/>
<reference evidence="3" key="1">
    <citation type="submission" date="2015-08" db="EMBL/GenBank/DDBJ databases">
        <authorList>
            <person name="Varghese N."/>
        </authorList>
    </citation>
    <scope>NUCLEOTIDE SEQUENCE [LARGE SCALE GENOMIC DNA]</scope>
    <source>
        <strain evidence="3">DSM 17901</strain>
    </source>
</reference>
<accession>A0A0K6GXU1</accession>
<proteinExistence type="predicted"/>
<evidence type="ECO:0000256" key="1">
    <source>
        <dbReference type="SAM" id="SignalP"/>
    </source>
</evidence>
<dbReference type="GO" id="GO:0016787">
    <property type="term" value="F:hydrolase activity"/>
    <property type="evidence" value="ECO:0007669"/>
    <property type="project" value="UniProtKB-KW"/>
</dbReference>
<keyword evidence="3" id="KW-1185">Reference proteome</keyword>